<feature type="compositionally biased region" description="Basic and acidic residues" evidence="1">
    <location>
        <begin position="62"/>
        <end position="80"/>
    </location>
</feature>
<gene>
    <name evidence="2" type="ORF">LCGC14_1828170</name>
</gene>
<dbReference type="EMBL" id="LAZR01018009">
    <property type="protein sequence ID" value="KKL98066.1"/>
    <property type="molecule type" value="Genomic_DNA"/>
</dbReference>
<organism evidence="2">
    <name type="scientific">marine sediment metagenome</name>
    <dbReference type="NCBI Taxonomy" id="412755"/>
    <lineage>
        <taxon>unclassified sequences</taxon>
        <taxon>metagenomes</taxon>
        <taxon>ecological metagenomes</taxon>
    </lineage>
</organism>
<proteinExistence type="predicted"/>
<sequence>NGPAVTYYLGNHPEIAYRIAQKGSVGVAIELGKIESNLGKPSPSPTTSTAPEPPNPISTARGKTDRKIDDPDLTDKQFKDMRKKQIAAR</sequence>
<reference evidence="2" key="1">
    <citation type="journal article" date="2015" name="Nature">
        <title>Complex archaea that bridge the gap between prokaryotes and eukaryotes.</title>
        <authorList>
            <person name="Spang A."/>
            <person name="Saw J.H."/>
            <person name="Jorgensen S.L."/>
            <person name="Zaremba-Niedzwiedzka K."/>
            <person name="Martijn J."/>
            <person name="Lind A.E."/>
            <person name="van Eijk R."/>
            <person name="Schleper C."/>
            <person name="Guy L."/>
            <person name="Ettema T.J."/>
        </authorList>
    </citation>
    <scope>NUCLEOTIDE SEQUENCE</scope>
</reference>
<protein>
    <submittedName>
        <fullName evidence="2">Uncharacterized protein</fullName>
    </submittedName>
</protein>
<evidence type="ECO:0000313" key="2">
    <source>
        <dbReference type="EMBL" id="KKL98066.1"/>
    </source>
</evidence>
<name>A0A0F9H522_9ZZZZ</name>
<dbReference type="AlphaFoldDB" id="A0A0F9H522"/>
<comment type="caution">
    <text evidence="2">The sequence shown here is derived from an EMBL/GenBank/DDBJ whole genome shotgun (WGS) entry which is preliminary data.</text>
</comment>
<evidence type="ECO:0000256" key="1">
    <source>
        <dbReference type="SAM" id="MobiDB-lite"/>
    </source>
</evidence>
<accession>A0A0F9H522</accession>
<feature type="non-terminal residue" evidence="2">
    <location>
        <position position="1"/>
    </location>
</feature>
<feature type="region of interest" description="Disordered" evidence="1">
    <location>
        <begin position="35"/>
        <end position="89"/>
    </location>
</feature>